<name>A0A9Q8WCK1_9PEZI</name>
<dbReference type="GeneID" id="73337888"/>
<dbReference type="AlphaFoldDB" id="A0A9Q8WCK1"/>
<gene>
    <name evidence="1" type="ORF">CLUP02_03861</name>
</gene>
<dbReference type="KEGG" id="clup:CLUP02_03861"/>
<evidence type="ECO:0000313" key="2">
    <source>
        <dbReference type="Proteomes" id="UP000830671"/>
    </source>
</evidence>
<dbReference type="EMBL" id="CP019474">
    <property type="protein sequence ID" value="UQC78384.1"/>
    <property type="molecule type" value="Genomic_DNA"/>
</dbReference>
<protein>
    <submittedName>
        <fullName evidence="1">Uncharacterized protein</fullName>
    </submittedName>
</protein>
<reference evidence="1" key="1">
    <citation type="journal article" date="2021" name="Mol. Plant Microbe Interact.">
        <title>Complete Genome Sequence of the Plant-Pathogenic Fungus Colletotrichum lupini.</title>
        <authorList>
            <person name="Baroncelli R."/>
            <person name="Pensec F."/>
            <person name="Da Lio D."/>
            <person name="Boufleur T."/>
            <person name="Vicente I."/>
            <person name="Sarrocco S."/>
            <person name="Picot A."/>
            <person name="Baraldi E."/>
            <person name="Sukno S."/>
            <person name="Thon M."/>
            <person name="Le Floch G."/>
        </authorList>
    </citation>
    <scope>NUCLEOTIDE SEQUENCE</scope>
    <source>
        <strain evidence="1">IMI 504893</strain>
    </source>
</reference>
<dbReference type="RefSeq" id="XP_049140021.1">
    <property type="nucleotide sequence ID" value="XM_049282878.1"/>
</dbReference>
<accession>A0A9Q8WCK1</accession>
<keyword evidence="2" id="KW-1185">Reference proteome</keyword>
<evidence type="ECO:0000313" key="1">
    <source>
        <dbReference type="EMBL" id="UQC78384.1"/>
    </source>
</evidence>
<dbReference type="Proteomes" id="UP000830671">
    <property type="component" value="Chromosome 2"/>
</dbReference>
<organism evidence="1 2">
    <name type="scientific">Colletotrichum lupini</name>
    <dbReference type="NCBI Taxonomy" id="145971"/>
    <lineage>
        <taxon>Eukaryota</taxon>
        <taxon>Fungi</taxon>
        <taxon>Dikarya</taxon>
        <taxon>Ascomycota</taxon>
        <taxon>Pezizomycotina</taxon>
        <taxon>Sordariomycetes</taxon>
        <taxon>Hypocreomycetidae</taxon>
        <taxon>Glomerellales</taxon>
        <taxon>Glomerellaceae</taxon>
        <taxon>Colletotrichum</taxon>
        <taxon>Colletotrichum acutatum species complex</taxon>
    </lineage>
</organism>
<proteinExistence type="predicted"/>
<sequence>MIALKMLEKRPWMSSDAQLAVSHPASRTLTLVLLKKGGKLNRDQKWRGFHFPHPQHRRIFCRKRGCFQKNPPSRKNIVNQNCMNCNVATDPV</sequence>